<dbReference type="PANTHER" id="PTHR35357:SF8">
    <property type="entry name" value="OS01G0111000 PROTEIN"/>
    <property type="match status" value="1"/>
</dbReference>
<proteinExistence type="inferred from homology"/>
<evidence type="ECO:0000256" key="3">
    <source>
        <dbReference type="ARBA" id="ARBA00038471"/>
    </source>
</evidence>
<evidence type="ECO:0000313" key="6">
    <source>
        <dbReference type="EMBL" id="KAK1323867.1"/>
    </source>
</evidence>
<dbReference type="SUPFAM" id="SSF101148">
    <property type="entry name" value="Plant invertase/pectin methylesterase inhibitor"/>
    <property type="match status" value="1"/>
</dbReference>
<dbReference type="Gene3D" id="1.20.140.40">
    <property type="entry name" value="Invertase/pectin methylesterase inhibitor family protein"/>
    <property type="match status" value="1"/>
</dbReference>
<dbReference type="Pfam" id="PF04043">
    <property type="entry name" value="PMEI"/>
    <property type="match status" value="1"/>
</dbReference>
<dbReference type="Proteomes" id="UP001180020">
    <property type="component" value="Unassembled WGS sequence"/>
</dbReference>
<reference evidence="6" key="1">
    <citation type="journal article" date="2023" name="Nat. Commun.">
        <title>Diploid and tetraploid genomes of Acorus and the evolution of monocots.</title>
        <authorList>
            <person name="Ma L."/>
            <person name="Liu K.W."/>
            <person name="Li Z."/>
            <person name="Hsiao Y.Y."/>
            <person name="Qi Y."/>
            <person name="Fu T."/>
            <person name="Tang G.D."/>
            <person name="Zhang D."/>
            <person name="Sun W.H."/>
            <person name="Liu D.K."/>
            <person name="Li Y."/>
            <person name="Chen G.Z."/>
            <person name="Liu X.D."/>
            <person name="Liao X.Y."/>
            <person name="Jiang Y.T."/>
            <person name="Yu X."/>
            <person name="Hao Y."/>
            <person name="Huang J."/>
            <person name="Zhao X.W."/>
            <person name="Ke S."/>
            <person name="Chen Y.Y."/>
            <person name="Wu W.L."/>
            <person name="Hsu J.L."/>
            <person name="Lin Y.F."/>
            <person name="Huang M.D."/>
            <person name="Li C.Y."/>
            <person name="Huang L."/>
            <person name="Wang Z.W."/>
            <person name="Zhao X."/>
            <person name="Zhong W.Y."/>
            <person name="Peng D.H."/>
            <person name="Ahmad S."/>
            <person name="Lan S."/>
            <person name="Zhang J.S."/>
            <person name="Tsai W.C."/>
            <person name="Van de Peer Y."/>
            <person name="Liu Z.J."/>
        </authorList>
    </citation>
    <scope>NUCLEOTIDE SEQUENCE</scope>
    <source>
        <strain evidence="6">CP</strain>
    </source>
</reference>
<feature type="signal peptide" evidence="4">
    <location>
        <begin position="1"/>
        <end position="26"/>
    </location>
</feature>
<keyword evidence="1 4" id="KW-0732">Signal</keyword>
<evidence type="ECO:0000313" key="7">
    <source>
        <dbReference type="Proteomes" id="UP001180020"/>
    </source>
</evidence>
<name>A0AAV9FEN0_ACOCL</name>
<dbReference type="EMBL" id="JAUJYO010000002">
    <property type="protein sequence ID" value="KAK1323867.1"/>
    <property type="molecule type" value="Genomic_DNA"/>
</dbReference>
<keyword evidence="2" id="KW-1015">Disulfide bond</keyword>
<dbReference type="PANTHER" id="PTHR35357">
    <property type="entry name" value="OS02G0537100 PROTEIN"/>
    <property type="match status" value="1"/>
</dbReference>
<organism evidence="6 7">
    <name type="scientific">Acorus calamus</name>
    <name type="common">Sweet flag</name>
    <dbReference type="NCBI Taxonomy" id="4465"/>
    <lineage>
        <taxon>Eukaryota</taxon>
        <taxon>Viridiplantae</taxon>
        <taxon>Streptophyta</taxon>
        <taxon>Embryophyta</taxon>
        <taxon>Tracheophyta</taxon>
        <taxon>Spermatophyta</taxon>
        <taxon>Magnoliopsida</taxon>
        <taxon>Liliopsida</taxon>
        <taxon>Acoraceae</taxon>
        <taxon>Acorus</taxon>
    </lineage>
</organism>
<dbReference type="AlphaFoldDB" id="A0AAV9FEN0"/>
<gene>
    <name evidence="6" type="ORF">QJS10_CPA02g01335</name>
</gene>
<comment type="caution">
    <text evidence="6">The sequence shown here is derived from an EMBL/GenBank/DDBJ whole genome shotgun (WGS) entry which is preliminary data.</text>
</comment>
<accession>A0AAV9FEN0</accession>
<sequence>MASELRLLPLPLFLLLALSAIRLSSADGLFIVRTCSQTASSVKCVALLQSDKRSYDATTVQPLAQIALNLTTIETSKVLSTLTTLRDQHSGEPIEQPLGQCAELYSNAVDDLQDAAESLASQSYEDATKSVDDAQSMPDSCEVAFEDGLKSPVTEEAQIVKDDLSVTYDLLDLLSG</sequence>
<reference evidence="6" key="2">
    <citation type="submission" date="2023-06" db="EMBL/GenBank/DDBJ databases">
        <authorList>
            <person name="Ma L."/>
            <person name="Liu K.-W."/>
            <person name="Li Z."/>
            <person name="Hsiao Y.-Y."/>
            <person name="Qi Y."/>
            <person name="Fu T."/>
            <person name="Tang G."/>
            <person name="Zhang D."/>
            <person name="Sun W.-H."/>
            <person name="Liu D.-K."/>
            <person name="Li Y."/>
            <person name="Chen G.-Z."/>
            <person name="Liu X.-D."/>
            <person name="Liao X.-Y."/>
            <person name="Jiang Y.-T."/>
            <person name="Yu X."/>
            <person name="Hao Y."/>
            <person name="Huang J."/>
            <person name="Zhao X.-W."/>
            <person name="Ke S."/>
            <person name="Chen Y.-Y."/>
            <person name="Wu W.-L."/>
            <person name="Hsu J.-L."/>
            <person name="Lin Y.-F."/>
            <person name="Huang M.-D."/>
            <person name="Li C.-Y."/>
            <person name="Huang L."/>
            <person name="Wang Z.-W."/>
            <person name="Zhao X."/>
            <person name="Zhong W.-Y."/>
            <person name="Peng D.-H."/>
            <person name="Ahmad S."/>
            <person name="Lan S."/>
            <person name="Zhang J.-S."/>
            <person name="Tsai W.-C."/>
            <person name="Van De Peer Y."/>
            <person name="Liu Z.-J."/>
        </authorList>
    </citation>
    <scope>NUCLEOTIDE SEQUENCE</scope>
    <source>
        <strain evidence="6">CP</strain>
        <tissue evidence="6">Leaves</tissue>
    </source>
</reference>
<dbReference type="InterPro" id="IPR035513">
    <property type="entry name" value="Invertase/methylesterase_inhib"/>
</dbReference>
<feature type="domain" description="Pectinesterase inhibitor" evidence="5">
    <location>
        <begin position="26"/>
        <end position="170"/>
    </location>
</feature>
<protein>
    <recommendedName>
        <fullName evidence="5">Pectinesterase inhibitor domain-containing protein</fullName>
    </recommendedName>
</protein>
<evidence type="ECO:0000256" key="2">
    <source>
        <dbReference type="ARBA" id="ARBA00023157"/>
    </source>
</evidence>
<dbReference type="SMART" id="SM00856">
    <property type="entry name" value="PMEI"/>
    <property type="match status" value="1"/>
</dbReference>
<dbReference type="GO" id="GO:0004857">
    <property type="term" value="F:enzyme inhibitor activity"/>
    <property type="evidence" value="ECO:0007669"/>
    <property type="project" value="InterPro"/>
</dbReference>
<evidence type="ECO:0000256" key="4">
    <source>
        <dbReference type="SAM" id="SignalP"/>
    </source>
</evidence>
<comment type="similarity">
    <text evidence="3">Belongs to the PMEI family.</text>
</comment>
<dbReference type="InterPro" id="IPR006501">
    <property type="entry name" value="Pectinesterase_inhib_dom"/>
</dbReference>
<keyword evidence="7" id="KW-1185">Reference proteome</keyword>
<evidence type="ECO:0000259" key="5">
    <source>
        <dbReference type="SMART" id="SM00856"/>
    </source>
</evidence>
<dbReference type="NCBIfam" id="TIGR01614">
    <property type="entry name" value="PME_inhib"/>
    <property type="match status" value="1"/>
</dbReference>
<feature type="chain" id="PRO_5043462881" description="Pectinesterase inhibitor domain-containing protein" evidence="4">
    <location>
        <begin position="27"/>
        <end position="176"/>
    </location>
</feature>
<evidence type="ECO:0000256" key="1">
    <source>
        <dbReference type="ARBA" id="ARBA00022729"/>
    </source>
</evidence>